<keyword evidence="8 14" id="KW-0418">Kinase</keyword>
<evidence type="ECO:0000256" key="3">
    <source>
        <dbReference type="ARBA" id="ARBA00012438"/>
    </source>
</evidence>
<feature type="transmembrane region" description="Helical" evidence="12">
    <location>
        <begin position="12"/>
        <end position="36"/>
    </location>
</feature>
<keyword evidence="15" id="KW-1185">Reference proteome</keyword>
<evidence type="ECO:0000256" key="7">
    <source>
        <dbReference type="ARBA" id="ARBA00022741"/>
    </source>
</evidence>
<dbReference type="SUPFAM" id="SSF55874">
    <property type="entry name" value="ATPase domain of HSP90 chaperone/DNA topoisomerase II/histidine kinase"/>
    <property type="match status" value="1"/>
</dbReference>
<dbReference type="InterPro" id="IPR036890">
    <property type="entry name" value="HATPase_C_sf"/>
</dbReference>
<dbReference type="PROSITE" id="PS50109">
    <property type="entry name" value="HIS_KIN"/>
    <property type="match status" value="1"/>
</dbReference>
<dbReference type="EMBL" id="JAPCKI010000019">
    <property type="protein sequence ID" value="MDD2180181.1"/>
    <property type="molecule type" value="Genomic_DNA"/>
</dbReference>
<keyword evidence="10 12" id="KW-1133">Transmembrane helix</keyword>
<evidence type="ECO:0000256" key="8">
    <source>
        <dbReference type="ARBA" id="ARBA00022777"/>
    </source>
</evidence>
<evidence type="ECO:0000256" key="10">
    <source>
        <dbReference type="ARBA" id="ARBA00022989"/>
    </source>
</evidence>
<feature type="transmembrane region" description="Helical" evidence="12">
    <location>
        <begin position="153"/>
        <end position="172"/>
    </location>
</feature>
<dbReference type="RefSeq" id="WP_274113977.1">
    <property type="nucleotide sequence ID" value="NZ_JAPCKI010000019.1"/>
</dbReference>
<evidence type="ECO:0000256" key="12">
    <source>
        <dbReference type="SAM" id="Phobius"/>
    </source>
</evidence>
<dbReference type="SMART" id="SM00388">
    <property type="entry name" value="HisKA"/>
    <property type="match status" value="1"/>
</dbReference>
<dbReference type="PANTHER" id="PTHR45436">
    <property type="entry name" value="SENSOR HISTIDINE KINASE YKOH"/>
    <property type="match status" value="1"/>
</dbReference>
<protein>
    <recommendedName>
        <fullName evidence="3">histidine kinase</fullName>
        <ecNumber evidence="3">2.7.13.3</ecNumber>
    </recommendedName>
</protein>
<evidence type="ECO:0000256" key="1">
    <source>
        <dbReference type="ARBA" id="ARBA00000085"/>
    </source>
</evidence>
<keyword evidence="5" id="KW-0808">Transferase</keyword>
<dbReference type="EC" id="2.7.13.3" evidence="3"/>
<dbReference type="SUPFAM" id="SSF47384">
    <property type="entry name" value="Homodimeric domain of signal transducing histidine kinase"/>
    <property type="match status" value="1"/>
</dbReference>
<evidence type="ECO:0000256" key="4">
    <source>
        <dbReference type="ARBA" id="ARBA00022553"/>
    </source>
</evidence>
<dbReference type="CDD" id="cd00082">
    <property type="entry name" value="HisKA"/>
    <property type="match status" value="1"/>
</dbReference>
<keyword evidence="7" id="KW-0547">Nucleotide-binding</keyword>
<keyword evidence="6 12" id="KW-0812">Transmembrane</keyword>
<keyword evidence="11" id="KW-0902">Two-component regulatory system</keyword>
<organism evidence="14 15">
    <name type="scientific">Acidovorax benzenivorans</name>
    <dbReference type="NCBI Taxonomy" id="2987520"/>
    <lineage>
        <taxon>Bacteria</taxon>
        <taxon>Pseudomonadati</taxon>
        <taxon>Pseudomonadota</taxon>
        <taxon>Betaproteobacteria</taxon>
        <taxon>Burkholderiales</taxon>
        <taxon>Comamonadaceae</taxon>
        <taxon>Acidovorax</taxon>
    </lineage>
</organism>
<evidence type="ECO:0000259" key="13">
    <source>
        <dbReference type="PROSITE" id="PS50109"/>
    </source>
</evidence>
<evidence type="ECO:0000313" key="14">
    <source>
        <dbReference type="EMBL" id="MDD2180181.1"/>
    </source>
</evidence>
<evidence type="ECO:0000256" key="5">
    <source>
        <dbReference type="ARBA" id="ARBA00022679"/>
    </source>
</evidence>
<evidence type="ECO:0000256" key="11">
    <source>
        <dbReference type="ARBA" id="ARBA00023012"/>
    </source>
</evidence>
<dbReference type="GO" id="GO:0016301">
    <property type="term" value="F:kinase activity"/>
    <property type="evidence" value="ECO:0007669"/>
    <property type="project" value="UniProtKB-KW"/>
</dbReference>
<keyword evidence="12" id="KW-0472">Membrane</keyword>
<name>A0ABT5S2J8_9BURK</name>
<dbReference type="SMART" id="SM00387">
    <property type="entry name" value="HATPase_c"/>
    <property type="match status" value="1"/>
</dbReference>
<accession>A0ABT5S2J8</accession>
<dbReference type="Gene3D" id="3.30.565.10">
    <property type="entry name" value="Histidine kinase-like ATPase, C-terminal domain"/>
    <property type="match status" value="1"/>
</dbReference>
<evidence type="ECO:0000256" key="9">
    <source>
        <dbReference type="ARBA" id="ARBA00022840"/>
    </source>
</evidence>
<dbReference type="PANTHER" id="PTHR45436:SF14">
    <property type="entry name" value="SENSOR PROTEIN QSEC"/>
    <property type="match status" value="1"/>
</dbReference>
<sequence>MTHPKPPSIRGRLVQSLLWISIAFGLLTSVVVWYVIAHEMSELMDQELREAAEIFHSVMAIQPDLGTNGQSATKHFDYEEHLVWQVVDAPSGRVQSRSHKAPEQALQSAPTEVIAWTQDGQWRTFTSVFSQRPEQFLVVAQSRKERDEVNGEVVWYTLMAALSMSLLSALLMNWRIRQELRPLAALGQGVQHYDPLRPDTAPKTAPRQELLPIEQAIGDLGHRLAQRIISERAFTSHAAHALRTPVAGIDVQLALAIQEAPESIRPRLVRARNAAGRLGRVMQALLMMFRSGMEPQRQEVDLRQLIDALAFHDMAIAIHQTTPVNADPDLLAAALLNLLDNSHRFNAHQVTITALQEGADTVLRVQDDGDGCQPHTKARLQQSLQQQAYGEGSAMRGLGLVLADLVARAHGGYTLLPDCATGFSIELHWPAAPPASAA</sequence>
<dbReference type="InterPro" id="IPR003661">
    <property type="entry name" value="HisK_dim/P_dom"/>
</dbReference>
<dbReference type="InterPro" id="IPR003594">
    <property type="entry name" value="HATPase_dom"/>
</dbReference>
<reference evidence="14" key="1">
    <citation type="submission" date="2022-10" db="EMBL/GenBank/DDBJ databases">
        <title>Description of microaerobic benzene degrading bacteria.</title>
        <authorList>
            <person name="Bedics A."/>
            <person name="Tancsics A."/>
            <person name="Banerjee S."/>
        </authorList>
    </citation>
    <scope>NUCLEOTIDE SEQUENCE</scope>
    <source>
        <strain evidence="14">D2M1</strain>
    </source>
</reference>
<dbReference type="Gene3D" id="1.10.287.130">
    <property type="match status" value="1"/>
</dbReference>
<dbReference type="Proteomes" id="UP001148932">
    <property type="component" value="Unassembled WGS sequence"/>
</dbReference>
<keyword evidence="9" id="KW-0067">ATP-binding</keyword>
<gene>
    <name evidence="14" type="ORF">OIN59_22310</name>
</gene>
<evidence type="ECO:0000256" key="2">
    <source>
        <dbReference type="ARBA" id="ARBA00004141"/>
    </source>
</evidence>
<evidence type="ECO:0000313" key="15">
    <source>
        <dbReference type="Proteomes" id="UP001148932"/>
    </source>
</evidence>
<comment type="subcellular location">
    <subcellularLocation>
        <location evidence="2">Membrane</location>
        <topology evidence="2">Multi-pass membrane protein</topology>
    </subcellularLocation>
</comment>
<comment type="catalytic activity">
    <reaction evidence="1">
        <text>ATP + protein L-histidine = ADP + protein N-phospho-L-histidine.</text>
        <dbReference type="EC" id="2.7.13.3"/>
    </reaction>
</comment>
<dbReference type="InterPro" id="IPR036097">
    <property type="entry name" value="HisK_dim/P_sf"/>
</dbReference>
<proteinExistence type="predicted"/>
<evidence type="ECO:0000256" key="6">
    <source>
        <dbReference type="ARBA" id="ARBA00022692"/>
    </source>
</evidence>
<feature type="domain" description="Histidine kinase" evidence="13">
    <location>
        <begin position="237"/>
        <end position="433"/>
    </location>
</feature>
<dbReference type="InterPro" id="IPR050428">
    <property type="entry name" value="TCS_sensor_his_kinase"/>
</dbReference>
<dbReference type="Pfam" id="PF02518">
    <property type="entry name" value="HATPase_c"/>
    <property type="match status" value="1"/>
</dbReference>
<dbReference type="InterPro" id="IPR005467">
    <property type="entry name" value="His_kinase_dom"/>
</dbReference>
<keyword evidence="4" id="KW-0597">Phosphoprotein</keyword>
<comment type="caution">
    <text evidence="14">The sequence shown here is derived from an EMBL/GenBank/DDBJ whole genome shotgun (WGS) entry which is preliminary data.</text>
</comment>